<organism evidence="2 3">
    <name type="scientific">Rhodococcus olei</name>
    <dbReference type="NCBI Taxonomy" id="2161675"/>
    <lineage>
        <taxon>Bacteria</taxon>
        <taxon>Bacillati</taxon>
        <taxon>Actinomycetota</taxon>
        <taxon>Actinomycetes</taxon>
        <taxon>Mycobacteriales</taxon>
        <taxon>Nocardiaceae</taxon>
        <taxon>Rhodococcus</taxon>
    </lineage>
</organism>
<reference evidence="3" key="1">
    <citation type="journal article" date="2019" name="Int. J. Syst. Evol. Microbiol.">
        <title>The Global Catalogue of Microorganisms (GCM) 10K type strain sequencing project: providing services to taxonomists for standard genome sequencing and annotation.</title>
        <authorList>
            <consortium name="The Broad Institute Genomics Platform"/>
            <consortium name="The Broad Institute Genome Sequencing Center for Infectious Disease"/>
            <person name="Wu L."/>
            <person name="Ma J."/>
        </authorList>
    </citation>
    <scope>NUCLEOTIDE SEQUENCE [LARGE SCALE GENOMIC DNA]</scope>
    <source>
        <strain evidence="3">JCM 32206</strain>
    </source>
</reference>
<dbReference type="PANTHER" id="PTHR30547">
    <property type="entry name" value="UNCHARACTERIZED PROTEIN YHCG-RELATED"/>
    <property type="match status" value="1"/>
</dbReference>
<evidence type="ECO:0000313" key="2">
    <source>
        <dbReference type="EMBL" id="GAA4473790.1"/>
    </source>
</evidence>
<evidence type="ECO:0000259" key="1">
    <source>
        <dbReference type="Pfam" id="PF17761"/>
    </source>
</evidence>
<dbReference type="PANTHER" id="PTHR30547:SF0">
    <property type="entry name" value="BLR8175 PROTEIN"/>
    <property type="match status" value="1"/>
</dbReference>
<feature type="domain" description="YhcG N-terminal" evidence="1">
    <location>
        <begin position="16"/>
        <end position="100"/>
    </location>
</feature>
<proteinExistence type="predicted"/>
<protein>
    <recommendedName>
        <fullName evidence="1">YhcG N-terminal domain-containing protein</fullName>
    </recommendedName>
</protein>
<comment type="caution">
    <text evidence="2">The sequence shown here is derived from an EMBL/GenBank/DDBJ whole genome shotgun (WGS) entry which is preliminary data.</text>
</comment>
<gene>
    <name evidence="2" type="ORF">GCM10023094_08180</name>
</gene>
<sequence length="118" mass="13579">MSSLGPTDYAATLESIKRLVHEARYIAQRRVNTELLRLYWQIGATIIERQKTAPWGSKVLSQLSADLRTEFPTSKGFSPANLKYMRRFAEAWPDHGNRSTTRWPIALGPRHRVAREAR</sequence>
<evidence type="ECO:0000313" key="3">
    <source>
        <dbReference type="Proteomes" id="UP001501183"/>
    </source>
</evidence>
<keyword evidence="3" id="KW-1185">Reference proteome</keyword>
<accession>A0ABP8NXD1</accession>
<dbReference type="InterPro" id="IPR053148">
    <property type="entry name" value="PD-DEXK-like_domain"/>
</dbReference>
<dbReference type="EMBL" id="BAABFB010000020">
    <property type="protein sequence ID" value="GAA4473790.1"/>
    <property type="molecule type" value="Genomic_DNA"/>
</dbReference>
<dbReference type="RefSeq" id="WP_345342464.1">
    <property type="nucleotide sequence ID" value="NZ_BAABFB010000020.1"/>
</dbReference>
<name>A0ABP8NXD1_9NOCA</name>
<dbReference type="Pfam" id="PF17761">
    <property type="entry name" value="DUF1016_N"/>
    <property type="match status" value="1"/>
</dbReference>
<dbReference type="InterPro" id="IPR041527">
    <property type="entry name" value="YhcG_N"/>
</dbReference>
<dbReference type="Proteomes" id="UP001501183">
    <property type="component" value="Unassembled WGS sequence"/>
</dbReference>